<dbReference type="PANTHER" id="PTHR21687">
    <property type="entry name" value="PLASMALEMMA VESICLE-ASSOCIATED PROTEIN"/>
    <property type="match status" value="1"/>
</dbReference>
<feature type="region of interest" description="Disordered" evidence="2">
    <location>
        <begin position="288"/>
        <end position="332"/>
    </location>
</feature>
<keyword evidence="3" id="KW-0472">Membrane</keyword>
<evidence type="ECO:0000256" key="3">
    <source>
        <dbReference type="SAM" id="Phobius"/>
    </source>
</evidence>
<evidence type="ECO:0000313" key="5">
    <source>
        <dbReference type="Proteomes" id="UP000544127"/>
    </source>
</evidence>
<feature type="coiled-coil region" evidence="1">
    <location>
        <begin position="167"/>
        <end position="201"/>
    </location>
</feature>
<dbReference type="GO" id="GO:0043114">
    <property type="term" value="P:regulation of vascular permeability"/>
    <property type="evidence" value="ECO:0007669"/>
    <property type="project" value="TreeGrafter"/>
</dbReference>
<keyword evidence="5" id="KW-1185">Reference proteome</keyword>
<gene>
    <name evidence="4" type="primary">Plvap</name>
    <name evidence="4" type="ORF">UPUEPO_R05694</name>
</gene>
<reference evidence="4 5" key="1">
    <citation type="submission" date="2019-09" db="EMBL/GenBank/DDBJ databases">
        <title>Bird 10,000 Genomes (B10K) Project - Family phase.</title>
        <authorList>
            <person name="Zhang G."/>
        </authorList>
    </citation>
    <scope>NUCLEOTIDE SEQUENCE [LARGE SCALE GENOMIC DNA]</scope>
    <source>
        <strain evidence="4">B10K-DU-012-37</strain>
    </source>
</reference>
<dbReference type="GO" id="GO:0002693">
    <property type="term" value="P:positive regulation of cellular extravasation"/>
    <property type="evidence" value="ECO:0007669"/>
    <property type="project" value="TreeGrafter"/>
</dbReference>
<evidence type="ECO:0000313" key="4">
    <source>
        <dbReference type="EMBL" id="NWU95668.1"/>
    </source>
</evidence>
<proteinExistence type="predicted"/>
<feature type="non-terminal residue" evidence="4">
    <location>
        <position position="332"/>
    </location>
</feature>
<dbReference type="Pfam" id="PF06637">
    <property type="entry name" value="PV-1"/>
    <property type="match status" value="1"/>
</dbReference>
<feature type="compositionally biased region" description="Basic and acidic residues" evidence="2">
    <location>
        <begin position="288"/>
        <end position="320"/>
    </location>
</feature>
<sequence>MEKSGYTVAKFGLESKEAMPKRDCSFYVKYIFLFTSLIQFLIILGLVLFMVYGNAQAGTDSHLRQLEEQLQDRYNKIIALGARNINLTHSLNATLKEKQGLQVLLQKVQKDLDKCNSSQGLNPVPQVSGGLWGGRGDAPPSHKHTAPFLSTTPEELGCPPAALRAERVVLQSQLDKSTQQKKELTDNCSRARAELLEASQKQESCQQDLVSTKQLLQSSRINQELLQQECRSLRSDVSYSFQRIKEQGLFLWQQERDTKYVGRSVCDMSLLQCQHNCSREKQELQKRLQEAEKRSRDGQEERRRMLEEKEQLGRELEGKRKAVAQAEGFKEQ</sequence>
<dbReference type="AlphaFoldDB" id="A0A7K6B051"/>
<evidence type="ECO:0000256" key="1">
    <source>
        <dbReference type="SAM" id="Coils"/>
    </source>
</evidence>
<keyword evidence="3" id="KW-0812">Transmembrane</keyword>
<keyword evidence="3" id="KW-1133">Transmembrane helix</keyword>
<feature type="transmembrane region" description="Helical" evidence="3">
    <location>
        <begin position="30"/>
        <end position="52"/>
    </location>
</feature>
<dbReference type="PANTHER" id="PTHR21687:SF5">
    <property type="entry name" value="PLASMALEMMA VESICLE-ASSOCIATED PROTEIN"/>
    <property type="match status" value="1"/>
</dbReference>
<protein>
    <submittedName>
        <fullName evidence="4">PLVAP protein</fullName>
    </submittedName>
</protein>
<dbReference type="InterPro" id="IPR009538">
    <property type="entry name" value="PV-1"/>
</dbReference>
<accession>A0A7K6B051</accession>
<keyword evidence="1" id="KW-0175">Coiled coil</keyword>
<dbReference type="EMBL" id="VZRI01007646">
    <property type="protein sequence ID" value="NWU95668.1"/>
    <property type="molecule type" value="Genomic_DNA"/>
</dbReference>
<organism evidence="4 5">
    <name type="scientific">Upupa epops</name>
    <name type="common">Eurasian hoopoe</name>
    <dbReference type="NCBI Taxonomy" id="57439"/>
    <lineage>
        <taxon>Eukaryota</taxon>
        <taxon>Metazoa</taxon>
        <taxon>Chordata</taxon>
        <taxon>Craniata</taxon>
        <taxon>Vertebrata</taxon>
        <taxon>Euteleostomi</taxon>
        <taxon>Archelosauria</taxon>
        <taxon>Archosauria</taxon>
        <taxon>Dinosauria</taxon>
        <taxon>Saurischia</taxon>
        <taxon>Theropoda</taxon>
        <taxon>Coelurosauria</taxon>
        <taxon>Aves</taxon>
        <taxon>Neognathae</taxon>
        <taxon>Neoaves</taxon>
        <taxon>Telluraves</taxon>
        <taxon>Coraciimorphae</taxon>
        <taxon>Bucerotiformes</taxon>
        <taxon>Upupidae</taxon>
        <taxon>Upupa</taxon>
    </lineage>
</organism>
<dbReference type="Proteomes" id="UP000544127">
    <property type="component" value="Unassembled WGS sequence"/>
</dbReference>
<feature type="non-terminal residue" evidence="4">
    <location>
        <position position="1"/>
    </location>
</feature>
<name>A0A7K6B051_UPUEP</name>
<dbReference type="OrthoDB" id="9944409at2759"/>
<comment type="caution">
    <text evidence="4">The sequence shown here is derived from an EMBL/GenBank/DDBJ whole genome shotgun (WGS) entry which is preliminary data.</text>
</comment>
<evidence type="ECO:0000256" key="2">
    <source>
        <dbReference type="SAM" id="MobiDB-lite"/>
    </source>
</evidence>